<organism evidence="1 2">
    <name type="scientific">Ectopseudomonas toyotomiensis</name>
    <dbReference type="NCBI Taxonomy" id="554344"/>
    <lineage>
        <taxon>Bacteria</taxon>
        <taxon>Pseudomonadati</taxon>
        <taxon>Pseudomonadota</taxon>
        <taxon>Gammaproteobacteria</taxon>
        <taxon>Pseudomonadales</taxon>
        <taxon>Pseudomonadaceae</taxon>
        <taxon>Ectopseudomonas</taxon>
    </lineage>
</organism>
<dbReference type="EMBL" id="CP070505">
    <property type="protein sequence ID" value="QSL94961.1"/>
    <property type="molecule type" value="Genomic_DNA"/>
</dbReference>
<dbReference type="PIRSF" id="PIRSF015268">
    <property type="entry name" value="Virulence_RhuM"/>
    <property type="match status" value="1"/>
</dbReference>
<dbReference type="Proteomes" id="UP000663658">
    <property type="component" value="Chromosome"/>
</dbReference>
<dbReference type="PANTHER" id="PTHR35810:SF1">
    <property type="entry name" value="CYTOPLASMIC PROTEIN"/>
    <property type="match status" value="1"/>
</dbReference>
<sequence>MDANDLILYTSDDGEAQLVLRVLDGQVWLTQLEMAELYQTSKQNISLHVQNVLAEGELSEEATVKENLTVQAEGSRQVRRNLAYYALPMIIAVGYRVRSTRGTQFRQWATRTLGEYLQKGFVMDDARLKEPRWDYFDELLKRIRDIRASEKRFYQKVRDLFTMAEDYRANEQDTARLFAEVQNKLFFAVTGHTAAELIVQRADASAPNMNLLSFKGDWVRKADVVVAKNYLNAEELDQLNRLVGMFLDFAELRAEQRKHLMLADWRQYIDSFMAFNEQPLLRTAGSISHEQMKQVAHERYETFDQHRRSAEALAADAQELAELERLEKRLSAKKKSK</sequence>
<evidence type="ECO:0000313" key="2">
    <source>
        <dbReference type="Proteomes" id="UP000663658"/>
    </source>
</evidence>
<dbReference type="AlphaFoldDB" id="A0ABD7E2N7"/>
<dbReference type="Pfam" id="PF13310">
    <property type="entry name" value="Virulence_RhuM"/>
    <property type="match status" value="1"/>
</dbReference>
<reference evidence="1 2" key="1">
    <citation type="submission" date="2021-02" db="EMBL/GenBank/DDBJ databases">
        <title>Whole genome sequencing of Pseudomonas alcaliphila strain SM2.</title>
        <authorList>
            <person name="Alshamsi M.S."/>
            <person name="Sudalaimuthuasari N."/>
            <person name="Kundu B."/>
            <person name="AlMaskari R.S."/>
            <person name="Elmahi Y."/>
            <person name="Mundra S."/>
            <person name="Chandran S."/>
            <person name="Malik S."/>
            <person name="Hazzouri K.M."/>
            <person name="Amiri K.M.A."/>
        </authorList>
    </citation>
    <scope>NUCLEOTIDE SEQUENCE [LARGE SCALE GENOMIC DNA]</scope>
    <source>
        <strain evidence="1 2">SM2</strain>
    </source>
</reference>
<dbReference type="InterPro" id="IPR011204">
    <property type="entry name" value="Virulence_RhuM-like"/>
</dbReference>
<dbReference type="KEGG" id="pty:JWV26_11585"/>
<protein>
    <submittedName>
        <fullName evidence="1">Virulence RhuM family protein</fullName>
    </submittedName>
</protein>
<proteinExistence type="predicted"/>
<dbReference type="RefSeq" id="WP_206419108.1">
    <property type="nucleotide sequence ID" value="NZ_CP070505.1"/>
</dbReference>
<gene>
    <name evidence="1" type="ORF">JWV26_11585</name>
</gene>
<name>A0ABD7E2N7_9GAMM</name>
<evidence type="ECO:0000313" key="1">
    <source>
        <dbReference type="EMBL" id="QSL94961.1"/>
    </source>
</evidence>
<accession>A0ABD7E2N7</accession>
<dbReference type="PANTHER" id="PTHR35810">
    <property type="entry name" value="CYTOPLASMIC PROTEIN-RELATED"/>
    <property type="match status" value="1"/>
</dbReference>